<proteinExistence type="predicted"/>
<evidence type="ECO:0000256" key="5">
    <source>
        <dbReference type="SAM" id="Phobius"/>
    </source>
</evidence>
<keyword evidence="3 5" id="KW-1133">Transmembrane helix</keyword>
<comment type="caution">
    <text evidence="6">The sequence shown here is derived from an EMBL/GenBank/DDBJ whole genome shotgun (WGS) entry which is preliminary data.</text>
</comment>
<evidence type="ECO:0000256" key="1">
    <source>
        <dbReference type="ARBA" id="ARBA00004141"/>
    </source>
</evidence>
<dbReference type="SUPFAM" id="SSF144083">
    <property type="entry name" value="Magnesium transport protein CorA, transmembrane region"/>
    <property type="match status" value="1"/>
</dbReference>
<evidence type="ECO:0000256" key="3">
    <source>
        <dbReference type="ARBA" id="ARBA00022989"/>
    </source>
</evidence>
<keyword evidence="4 5" id="KW-0472">Membrane</keyword>
<accession>A0A439D5T9</accession>
<dbReference type="Proteomes" id="UP000286045">
    <property type="component" value="Unassembled WGS sequence"/>
</dbReference>
<dbReference type="GO" id="GO:0016020">
    <property type="term" value="C:membrane"/>
    <property type="evidence" value="ECO:0007669"/>
    <property type="project" value="UniProtKB-SubCell"/>
</dbReference>
<dbReference type="InterPro" id="IPR002523">
    <property type="entry name" value="MgTranspt_CorA/ZnTranspt_ZntB"/>
</dbReference>
<comment type="subcellular location">
    <subcellularLocation>
        <location evidence="1">Membrane</location>
        <topology evidence="1">Multi-pass membrane protein</topology>
    </subcellularLocation>
</comment>
<dbReference type="AlphaFoldDB" id="A0A439D5T9"/>
<dbReference type="EMBL" id="RYZI01000141">
    <property type="protein sequence ID" value="RWA09765.1"/>
    <property type="molecule type" value="Genomic_DNA"/>
</dbReference>
<dbReference type="Gene3D" id="1.20.58.340">
    <property type="entry name" value="Magnesium transport protein CorA, transmembrane region"/>
    <property type="match status" value="1"/>
</dbReference>
<feature type="transmembrane region" description="Helical" evidence="5">
    <location>
        <begin position="389"/>
        <end position="409"/>
    </location>
</feature>
<dbReference type="InterPro" id="IPR045863">
    <property type="entry name" value="CorA_TM1_TM2"/>
</dbReference>
<evidence type="ECO:0000256" key="4">
    <source>
        <dbReference type="ARBA" id="ARBA00023136"/>
    </source>
</evidence>
<evidence type="ECO:0000256" key="2">
    <source>
        <dbReference type="ARBA" id="ARBA00022692"/>
    </source>
</evidence>
<dbReference type="Pfam" id="PF01544">
    <property type="entry name" value="CorA"/>
    <property type="match status" value="1"/>
</dbReference>
<dbReference type="GO" id="GO:0046873">
    <property type="term" value="F:metal ion transmembrane transporter activity"/>
    <property type="evidence" value="ECO:0007669"/>
    <property type="project" value="InterPro"/>
</dbReference>
<evidence type="ECO:0000313" key="7">
    <source>
        <dbReference type="Proteomes" id="UP000286045"/>
    </source>
</evidence>
<name>A0A439D5T9_9PEZI</name>
<gene>
    <name evidence="6" type="ORF">EKO27_g5357</name>
</gene>
<keyword evidence="7" id="KW-1185">Reference proteome</keyword>
<sequence>MHSFVNAAWPHATHEILTYEREDLQEHARIRVLEANFTESGRDPKVEIVEKTDRQLSRSSQASTRCYLRLVLVTRSWRFANTSDAKIPHYNISQKSFTDILKVQGLTSFFRQTRVDVAGLFRIPISHPQKPESNDSEFFAVIQDAFLGLWAKYDHENKRWEGIWIVAETSLNLDTIAGEMVGFVKSKIFLYLLAARYNVDFIALRSGELPRQIAEIERHSGHHDVVLRRVPAIYEKLEVISADATSAANLVSYFKVVISYLAEEILQHVEETWVDDAGQAKDAKQHVAYLRQRVKSLSAYLSYLERRAERQVAATFHLVNQANASTNLAVAHDTKILAVASKRDSSSMKILAAVTTTFLPGAFVATLFSMDMFNWFAGADMPVVSGRFWIYWVITIPLTLVTVGIWLAWEFWVMRRQQRLWKTGDSD</sequence>
<protein>
    <submittedName>
        <fullName evidence="6">Uncharacterized protein</fullName>
    </submittedName>
</protein>
<keyword evidence="2 5" id="KW-0812">Transmembrane</keyword>
<evidence type="ECO:0000313" key="6">
    <source>
        <dbReference type="EMBL" id="RWA09765.1"/>
    </source>
</evidence>
<feature type="transmembrane region" description="Helical" evidence="5">
    <location>
        <begin position="350"/>
        <end position="369"/>
    </location>
</feature>
<reference evidence="6 7" key="1">
    <citation type="submission" date="2018-12" db="EMBL/GenBank/DDBJ databases">
        <title>Draft genome sequence of Xylaria grammica IHI A82.</title>
        <authorList>
            <person name="Buettner E."/>
            <person name="Kellner H."/>
        </authorList>
    </citation>
    <scope>NUCLEOTIDE SEQUENCE [LARGE SCALE GENOMIC DNA]</scope>
    <source>
        <strain evidence="6 7">IHI A82</strain>
    </source>
</reference>
<organism evidence="6 7">
    <name type="scientific">Xylaria grammica</name>
    <dbReference type="NCBI Taxonomy" id="363999"/>
    <lineage>
        <taxon>Eukaryota</taxon>
        <taxon>Fungi</taxon>
        <taxon>Dikarya</taxon>
        <taxon>Ascomycota</taxon>
        <taxon>Pezizomycotina</taxon>
        <taxon>Sordariomycetes</taxon>
        <taxon>Xylariomycetidae</taxon>
        <taxon>Xylariales</taxon>
        <taxon>Xylariaceae</taxon>
        <taxon>Xylaria</taxon>
    </lineage>
</organism>